<keyword evidence="2" id="KW-0812">Transmembrane</keyword>
<feature type="region of interest" description="Disordered" evidence="1">
    <location>
        <begin position="628"/>
        <end position="674"/>
    </location>
</feature>
<dbReference type="InParanoid" id="A0A554N7W5"/>
<protein>
    <recommendedName>
        <fullName evidence="3">Protein-glutamine gamma-glutamyltransferase-like C-terminal domain-containing protein</fullName>
    </recommendedName>
</protein>
<evidence type="ECO:0000259" key="3">
    <source>
        <dbReference type="Pfam" id="PF13559"/>
    </source>
</evidence>
<reference evidence="4 5" key="1">
    <citation type="submission" date="2018-06" db="EMBL/GenBank/DDBJ databases">
        <title>Natronomonas sp. F16-60 a new haloarchaeon isolated from a solar saltern of Isla Cristina, Huelva, Spain.</title>
        <authorList>
            <person name="Duran-Viseras A."/>
            <person name="Sanchez-Porro C."/>
            <person name="Ventosa A."/>
        </authorList>
    </citation>
    <scope>NUCLEOTIDE SEQUENCE [LARGE SCALE GENOMIC DNA]</scope>
    <source>
        <strain evidence="4 5">F16-60</strain>
    </source>
</reference>
<proteinExistence type="predicted"/>
<dbReference type="Proteomes" id="UP000319894">
    <property type="component" value="Unassembled WGS sequence"/>
</dbReference>
<keyword evidence="2" id="KW-1133">Transmembrane helix</keyword>
<accession>A0A554N7W5</accession>
<feature type="region of interest" description="Disordered" evidence="1">
    <location>
        <begin position="30"/>
        <end position="164"/>
    </location>
</feature>
<feature type="compositionally biased region" description="Gly residues" evidence="1">
    <location>
        <begin position="83"/>
        <end position="128"/>
    </location>
</feature>
<dbReference type="InterPro" id="IPR025403">
    <property type="entry name" value="TgpA-like_C"/>
</dbReference>
<name>A0A554N7W5_9EURY</name>
<evidence type="ECO:0000256" key="2">
    <source>
        <dbReference type="SAM" id="Phobius"/>
    </source>
</evidence>
<keyword evidence="2" id="KW-0472">Membrane</keyword>
<dbReference type="Pfam" id="PF13559">
    <property type="entry name" value="DUF4129"/>
    <property type="match status" value="1"/>
</dbReference>
<feature type="compositionally biased region" description="Gly residues" evidence="1">
    <location>
        <begin position="138"/>
        <end position="156"/>
    </location>
</feature>
<keyword evidence="5" id="KW-1185">Reference proteome</keyword>
<feature type="compositionally biased region" description="Gly residues" evidence="1">
    <location>
        <begin position="39"/>
        <end position="61"/>
    </location>
</feature>
<evidence type="ECO:0000313" key="4">
    <source>
        <dbReference type="EMBL" id="TSD13369.1"/>
    </source>
</evidence>
<evidence type="ECO:0000313" key="5">
    <source>
        <dbReference type="Proteomes" id="UP000319894"/>
    </source>
</evidence>
<gene>
    <name evidence="4" type="ORF">DP107_12825</name>
</gene>
<evidence type="ECO:0000256" key="1">
    <source>
        <dbReference type="SAM" id="MobiDB-lite"/>
    </source>
</evidence>
<comment type="caution">
    <text evidence="4">The sequence shown here is derived from an EMBL/GenBank/DDBJ whole genome shotgun (WGS) entry which is preliminary data.</text>
</comment>
<feature type="domain" description="Protein-glutamine gamma-glutamyltransferase-like C-terminal" evidence="3">
    <location>
        <begin position="578"/>
        <end position="641"/>
    </location>
</feature>
<feature type="region of interest" description="Disordered" evidence="1">
    <location>
        <begin position="547"/>
        <end position="571"/>
    </location>
</feature>
<feature type="compositionally biased region" description="Low complexity" evidence="1">
    <location>
        <begin position="62"/>
        <end position="82"/>
    </location>
</feature>
<sequence>MLSAAVLPLFGAAAPADDVAREVGALAGSERANATTGQGSAGPAGSGGRGGDAAGGGGLGDFGLDQSGLLSGDGPSSLFESLAGGGSGGSGGSGAGSGGGGGSGGSGAAGSGGAVESGDSGGGDGGGFVEAFARLFGGESGEQAGGSDGSTGGEAGDGTDTPSSLVEAIERSGGQCLDSDPYVVCFPNDPVPGGETRVLVVRDGEPVPDVTVTFNGEAVGRTDGDGFVTARVPFVRQLSVGVRTPANAVAVPGSQSLSDRHYSLSRPDNGTVSVPIDGELELRLAGDPGPGETTTVRVVFDDTPVPNATVIVGGERVGETDISGQLSAVLPVAESMTVRAERGEFAAERSVTLADIEVSLRSEVLPVGLPGRSATLDVIDGGSPVANATVAVDGSEAGRTGTDGTLTTTLPLAPTVDVTVTTAAGLTVTRSQAVFVTPLAVLLGLLALAGGLGYLYRESGVSGRSLPEELRATLSDLAADLLSGLVGFASGAEGTLAALREQVRATVAAISAPDVDLGAYARERLIALRAALLGLLAVPGERVRSLRERVTGSSDEATTADAPAAGSRSLDSRERVERAWARFVDRLGVRRTRTTTPGEVAGRGLDEGFPAEPVRQLTDAFRAVEYSDADPADHADHAEQAATELDIDPAAAADAGPDEPAGEPDADGEGDAHR</sequence>
<dbReference type="AlphaFoldDB" id="A0A554N7W5"/>
<feature type="transmembrane region" description="Helical" evidence="2">
    <location>
        <begin position="435"/>
        <end position="456"/>
    </location>
</feature>
<dbReference type="EMBL" id="QMDX01000008">
    <property type="protein sequence ID" value="TSD13369.1"/>
    <property type="molecule type" value="Genomic_DNA"/>
</dbReference>
<organism evidence="4 5">
    <name type="scientific">Haloglomus irregulare</name>
    <dbReference type="NCBI Taxonomy" id="2234134"/>
    <lineage>
        <taxon>Archaea</taxon>
        <taxon>Methanobacteriati</taxon>
        <taxon>Methanobacteriota</taxon>
        <taxon>Stenosarchaea group</taxon>
        <taxon>Halobacteria</taxon>
        <taxon>Halobacteriales</taxon>
        <taxon>Natronomonadaceae</taxon>
        <taxon>Haloglomus</taxon>
    </lineage>
</organism>
<feature type="compositionally biased region" description="Acidic residues" evidence="1">
    <location>
        <begin position="656"/>
        <end position="674"/>
    </location>
</feature>